<comment type="caution">
    <text evidence="1">The sequence shown here is derived from an EMBL/GenBank/DDBJ whole genome shotgun (WGS) entry which is preliminary data.</text>
</comment>
<proteinExistence type="predicted"/>
<dbReference type="AlphaFoldDB" id="A0A3S2W364"/>
<dbReference type="Pfam" id="PF10722">
    <property type="entry name" value="YbjN"/>
    <property type="match status" value="1"/>
</dbReference>
<dbReference type="CDD" id="cd17033">
    <property type="entry name" value="DR1245-like"/>
    <property type="match status" value="1"/>
</dbReference>
<dbReference type="Proteomes" id="UP000287447">
    <property type="component" value="Unassembled WGS sequence"/>
</dbReference>
<protein>
    <recommendedName>
        <fullName evidence="3">YbjN domain-containing protein</fullName>
    </recommendedName>
</protein>
<name>A0A3S2W364_9PROT</name>
<dbReference type="OrthoDB" id="9792176at2"/>
<evidence type="ECO:0008006" key="3">
    <source>
        <dbReference type="Google" id="ProtNLM"/>
    </source>
</evidence>
<keyword evidence="2" id="KW-1185">Reference proteome</keyword>
<reference evidence="2" key="1">
    <citation type="submission" date="2019-01" db="EMBL/GenBank/DDBJ databases">
        <title>Gri0909 isolated from a small marine red alga.</title>
        <authorList>
            <person name="Kim J."/>
            <person name="Jeong S.E."/>
            <person name="Jeon C.O."/>
        </authorList>
    </citation>
    <scope>NUCLEOTIDE SEQUENCE [LARGE SCALE GENOMIC DNA]</scope>
    <source>
        <strain evidence="2">Gri0909</strain>
    </source>
</reference>
<sequence>MDTALVFGEVGFPNPLDILEAMFTENEWPFERPGEDEILVETTGGWCDYRLFFVWREDMHALYFTCSFDMKIPQENRGRINDLLAMINQRMWMGHFDLCSEDGSPTYRHTIPTRGLSHVSVETLEDMMDIALAECERFFPAFQFMIWGGHSPEEAVSAALLDCQGEA</sequence>
<evidence type="ECO:0000313" key="1">
    <source>
        <dbReference type="EMBL" id="RVU34937.1"/>
    </source>
</evidence>
<dbReference type="InterPro" id="IPR019660">
    <property type="entry name" value="Put_sensory_transdc_reg_YbjN"/>
</dbReference>
<evidence type="ECO:0000313" key="2">
    <source>
        <dbReference type="Proteomes" id="UP000287447"/>
    </source>
</evidence>
<dbReference type="RefSeq" id="WP_127767234.1">
    <property type="nucleotide sequence ID" value="NZ_SADE01000003.1"/>
</dbReference>
<accession>A0A3S2W364</accession>
<organism evidence="1 2">
    <name type="scientific">Hwanghaeella grinnelliae</name>
    <dbReference type="NCBI Taxonomy" id="2500179"/>
    <lineage>
        <taxon>Bacteria</taxon>
        <taxon>Pseudomonadati</taxon>
        <taxon>Pseudomonadota</taxon>
        <taxon>Alphaproteobacteria</taxon>
        <taxon>Rhodospirillales</taxon>
        <taxon>Rhodospirillaceae</taxon>
        <taxon>Hwanghaeella</taxon>
    </lineage>
</organism>
<dbReference type="EMBL" id="SADE01000003">
    <property type="protein sequence ID" value="RVU34937.1"/>
    <property type="molecule type" value="Genomic_DNA"/>
</dbReference>
<gene>
    <name evidence="1" type="ORF">EOI86_19075</name>
</gene>